<evidence type="ECO:0000313" key="3">
    <source>
        <dbReference type="EMBL" id="GMH79921.1"/>
    </source>
</evidence>
<accession>A0A9W7B0K9</accession>
<feature type="signal peptide" evidence="2">
    <location>
        <begin position="1"/>
        <end position="17"/>
    </location>
</feature>
<keyword evidence="1" id="KW-0472">Membrane</keyword>
<keyword evidence="4" id="KW-1185">Reference proteome</keyword>
<dbReference type="OrthoDB" id="41807at2759"/>
<protein>
    <submittedName>
        <fullName evidence="3">Uncharacterized protein</fullName>
    </submittedName>
</protein>
<dbReference type="Proteomes" id="UP001165085">
    <property type="component" value="Unassembled WGS sequence"/>
</dbReference>
<proteinExistence type="predicted"/>
<gene>
    <name evidence="3" type="ORF">TrST_g10353</name>
</gene>
<feature type="transmembrane region" description="Helical" evidence="1">
    <location>
        <begin position="188"/>
        <end position="206"/>
    </location>
</feature>
<evidence type="ECO:0000256" key="1">
    <source>
        <dbReference type="SAM" id="Phobius"/>
    </source>
</evidence>
<evidence type="ECO:0000313" key="4">
    <source>
        <dbReference type="Proteomes" id="UP001165085"/>
    </source>
</evidence>
<feature type="transmembrane region" description="Helical" evidence="1">
    <location>
        <begin position="212"/>
        <end position="231"/>
    </location>
</feature>
<reference evidence="4" key="1">
    <citation type="journal article" date="2023" name="Commun. Biol.">
        <title>Genome analysis of Parmales, the sister group of diatoms, reveals the evolutionary specialization of diatoms from phago-mixotrophs to photoautotrophs.</title>
        <authorList>
            <person name="Ban H."/>
            <person name="Sato S."/>
            <person name="Yoshikawa S."/>
            <person name="Yamada K."/>
            <person name="Nakamura Y."/>
            <person name="Ichinomiya M."/>
            <person name="Sato N."/>
            <person name="Blanc-Mathieu R."/>
            <person name="Endo H."/>
            <person name="Kuwata A."/>
            <person name="Ogata H."/>
        </authorList>
    </citation>
    <scope>NUCLEOTIDE SEQUENCE [LARGE SCALE GENOMIC DNA]</scope>
    <source>
        <strain evidence="4">NIES 3701</strain>
    </source>
</reference>
<organism evidence="3 4">
    <name type="scientific">Triparma strigata</name>
    <dbReference type="NCBI Taxonomy" id="1606541"/>
    <lineage>
        <taxon>Eukaryota</taxon>
        <taxon>Sar</taxon>
        <taxon>Stramenopiles</taxon>
        <taxon>Ochrophyta</taxon>
        <taxon>Bolidophyceae</taxon>
        <taxon>Parmales</taxon>
        <taxon>Triparmaceae</taxon>
        <taxon>Triparma</taxon>
    </lineage>
</organism>
<feature type="chain" id="PRO_5040871354" evidence="2">
    <location>
        <begin position="18"/>
        <end position="234"/>
    </location>
</feature>
<keyword evidence="1" id="KW-1133">Transmembrane helix</keyword>
<comment type="caution">
    <text evidence="3">The sequence shown here is derived from an EMBL/GenBank/DDBJ whole genome shotgun (WGS) entry which is preliminary data.</text>
</comment>
<keyword evidence="2" id="KW-0732">Signal</keyword>
<sequence length="234" mass="24765">MRSIILILLLLISSSTSYNPFPKPSRGQSKFHLPSRDEVSQFTAKSALIAGLALAPVTLPPPVHAAPYLSKPVAAVVAQMGSDSTSKEYMEDFETIGRMITEGEGIGGDVTAPTLTSTGIDTSGEDTIVYNPGLTLLSTDEKEAIVEKLHDVRALKESDAKADQAATYLIGLLDPLHTYELKGFLGRLPLTTAAAYIGATAVLIFAKDVFPFAYVGIVAAAFVVPALIDIITKG</sequence>
<keyword evidence="1" id="KW-0812">Transmembrane</keyword>
<dbReference type="AlphaFoldDB" id="A0A9W7B0K9"/>
<evidence type="ECO:0000256" key="2">
    <source>
        <dbReference type="SAM" id="SignalP"/>
    </source>
</evidence>
<dbReference type="EMBL" id="BRXY01000239">
    <property type="protein sequence ID" value="GMH79921.1"/>
    <property type="molecule type" value="Genomic_DNA"/>
</dbReference>
<name>A0A9W7B0K9_9STRA</name>